<dbReference type="PANTHER" id="PTHR43792">
    <property type="entry name" value="GNAT FAMILY, PUTATIVE (AFU_ORTHOLOGUE AFUA_3G00765)-RELATED-RELATED"/>
    <property type="match status" value="1"/>
</dbReference>
<gene>
    <name evidence="6" type="ORF">HF690_14560</name>
</gene>
<dbReference type="RefSeq" id="WP_205300847.1">
    <property type="nucleotide sequence ID" value="NZ_JAAZQD010000007.1"/>
</dbReference>
<dbReference type="AlphaFoldDB" id="A0A846ZRP1"/>
<dbReference type="SUPFAM" id="SSF55729">
    <property type="entry name" value="Acyl-CoA N-acyltransferases (Nat)"/>
    <property type="match status" value="1"/>
</dbReference>
<sequence length="355" mass="40053">MAHFLPHVSARPPVPEQRGARLVALREQLHDMPELLEAKWHADLRGHLFAHACACDDWPLVAHLGFVMDAFGELSPDALCRVAEACWRMGDIASTVDLLRRVLLQTPRHRQAVLLSDGLHAWFQASRRAGRDIVIDDDTLSLQPLEHHHVDDFRWHYADPGMIDLCCLPDFVDDDDWHDWLDEIHQEGDQALFGIWHRYWGFMGCVSLIFSGDLGLFYYWIGRDFRGAGHGPRAAQLLLEHARTEWGMRACYAKVYAHNHPSLRALAKIGFVHTGIPILRAGAAPEHLVRWPEADGVFDEEAWSFLQKIDATTQVLSLAAGNEALSHCRHAFRRGVVMPAGGSLSEMLGVDCHVQ</sequence>
<keyword evidence="1 6" id="KW-0808">Transferase</keyword>
<evidence type="ECO:0000256" key="1">
    <source>
        <dbReference type="ARBA" id="ARBA00022679"/>
    </source>
</evidence>
<dbReference type="Pfam" id="PF13302">
    <property type="entry name" value="Acetyltransf_3"/>
    <property type="match status" value="1"/>
</dbReference>
<dbReference type="GO" id="GO:0016747">
    <property type="term" value="F:acyltransferase activity, transferring groups other than amino-acyl groups"/>
    <property type="evidence" value="ECO:0007669"/>
    <property type="project" value="InterPro"/>
</dbReference>
<keyword evidence="4" id="KW-0812">Transmembrane</keyword>
<organism evidence="6 7">
    <name type="scientific">Oleiagrimonas citrea</name>
    <dbReference type="NCBI Taxonomy" id="1665687"/>
    <lineage>
        <taxon>Bacteria</taxon>
        <taxon>Pseudomonadati</taxon>
        <taxon>Pseudomonadota</taxon>
        <taxon>Gammaproteobacteria</taxon>
        <taxon>Lysobacterales</taxon>
        <taxon>Rhodanobacteraceae</taxon>
        <taxon>Oleiagrimonas</taxon>
    </lineage>
</organism>
<keyword evidence="4" id="KW-0472">Membrane</keyword>
<proteinExistence type="inferred from homology"/>
<dbReference type="InterPro" id="IPR000182">
    <property type="entry name" value="GNAT_dom"/>
</dbReference>
<reference evidence="6 7" key="1">
    <citation type="journal article" date="2017" name="Int. J. Syst. Evol. Microbiol.">
        <title>Oleiagrimonas citrea sp. nov., a marine bacterium isolated from tidal flat sediment and emended description of the genus Oleiagrimonas Fang et al. 2015 and Oleiagrimonas soli.</title>
        <authorList>
            <person name="Yang S.H."/>
            <person name="Seo H.S."/>
            <person name="Seong C.N."/>
            <person name="Kwon K.K."/>
        </authorList>
    </citation>
    <scope>NUCLEOTIDE SEQUENCE [LARGE SCALE GENOMIC DNA]</scope>
    <source>
        <strain evidence="6 7">MEBiC09124</strain>
    </source>
</reference>
<evidence type="ECO:0000256" key="3">
    <source>
        <dbReference type="ARBA" id="ARBA00038502"/>
    </source>
</evidence>
<name>A0A846ZRP1_9GAMM</name>
<dbReference type="InterPro" id="IPR051531">
    <property type="entry name" value="N-acetyltransferase"/>
</dbReference>
<dbReference type="InterPro" id="IPR016181">
    <property type="entry name" value="Acyl_CoA_acyltransferase"/>
</dbReference>
<evidence type="ECO:0000313" key="6">
    <source>
        <dbReference type="EMBL" id="NKZ40179.1"/>
    </source>
</evidence>
<accession>A0A846ZRP1</accession>
<comment type="caution">
    <text evidence="6">The sequence shown here is derived from an EMBL/GenBank/DDBJ whole genome shotgun (WGS) entry which is preliminary data.</text>
</comment>
<dbReference type="PANTHER" id="PTHR43792:SF8">
    <property type="entry name" value="[RIBOSOMAL PROTEIN US5]-ALANINE N-ACETYLTRANSFERASE"/>
    <property type="match status" value="1"/>
</dbReference>
<keyword evidence="7" id="KW-1185">Reference proteome</keyword>
<keyword evidence="4" id="KW-1133">Transmembrane helix</keyword>
<feature type="domain" description="N-acetyltransferase" evidence="5">
    <location>
        <begin position="133"/>
        <end position="295"/>
    </location>
</feature>
<feature type="transmembrane region" description="Helical" evidence="4">
    <location>
        <begin position="199"/>
        <end position="221"/>
    </location>
</feature>
<dbReference type="Gene3D" id="3.40.630.30">
    <property type="match status" value="1"/>
</dbReference>
<keyword evidence="2" id="KW-0012">Acyltransferase</keyword>
<evidence type="ECO:0000256" key="4">
    <source>
        <dbReference type="SAM" id="Phobius"/>
    </source>
</evidence>
<evidence type="ECO:0000256" key="2">
    <source>
        <dbReference type="ARBA" id="ARBA00023315"/>
    </source>
</evidence>
<dbReference type="Proteomes" id="UP000541636">
    <property type="component" value="Unassembled WGS sequence"/>
</dbReference>
<dbReference type="EMBL" id="JAAZQD010000007">
    <property type="protein sequence ID" value="NKZ40179.1"/>
    <property type="molecule type" value="Genomic_DNA"/>
</dbReference>
<evidence type="ECO:0000313" key="7">
    <source>
        <dbReference type="Proteomes" id="UP000541636"/>
    </source>
</evidence>
<dbReference type="PROSITE" id="PS51186">
    <property type="entry name" value="GNAT"/>
    <property type="match status" value="1"/>
</dbReference>
<evidence type="ECO:0000259" key="5">
    <source>
        <dbReference type="PROSITE" id="PS51186"/>
    </source>
</evidence>
<protein>
    <submittedName>
        <fullName evidence="6">GNAT family N-acetyltransferase</fullName>
    </submittedName>
</protein>
<comment type="similarity">
    <text evidence="3">Belongs to the acetyltransferase family. RimJ subfamily.</text>
</comment>